<reference evidence="3 4" key="1">
    <citation type="submission" date="2016-10" db="EMBL/GenBank/DDBJ databases">
        <authorList>
            <person name="Varghese N."/>
            <person name="Submissions S."/>
        </authorList>
    </citation>
    <scope>NUCLEOTIDE SEQUENCE [LARGE SCALE GENOMIC DNA]</scope>
    <source>
        <strain evidence="3 4">DSM 20748</strain>
    </source>
</reference>
<keyword evidence="4" id="KW-1185">Reference proteome</keyword>
<dbReference type="InterPro" id="IPR050155">
    <property type="entry name" value="HAD-like_hydrolase_sf"/>
</dbReference>
<protein>
    <submittedName>
        <fullName evidence="3">Phosphoglycolate phosphatase</fullName>
    </submittedName>
</protein>
<dbReference type="SFLD" id="SFLDG01129">
    <property type="entry name" value="C1.5:_HAD__Beta-PGM__Phosphata"/>
    <property type="match status" value="1"/>
</dbReference>
<name>A0A1H3BFH6_9BACI</name>
<sequence length="205" mass="23364">MDSVIFDLDGTLWDPISTVKDAWNETIQAHRPEEKELSREDMESIMGLQTEEVVKKLFPHLDQSEGEKIIHNCFEAEIEVIKKQGGELYEGVERTLQHLYNNYPLFIVSNCQDGYIEAFLQAHQLEKYFKDFENPGRTGLSKAENIQLVVKRNDLNSPIYVGDTSGDKEAAQSAGLPFYYASYGFGEVDRAEQTIETFADLQSLL</sequence>
<dbReference type="InterPro" id="IPR041492">
    <property type="entry name" value="HAD_2"/>
</dbReference>
<dbReference type="SFLD" id="SFLDS00003">
    <property type="entry name" value="Haloacid_Dehalogenase"/>
    <property type="match status" value="1"/>
</dbReference>
<gene>
    <name evidence="3" type="ORF">SAMN04488081_0413</name>
</gene>
<organism evidence="3 4">
    <name type="scientific">Salimicrobium album</name>
    <dbReference type="NCBI Taxonomy" id="50717"/>
    <lineage>
        <taxon>Bacteria</taxon>
        <taxon>Bacillati</taxon>
        <taxon>Bacillota</taxon>
        <taxon>Bacilli</taxon>
        <taxon>Bacillales</taxon>
        <taxon>Bacillaceae</taxon>
        <taxon>Salimicrobium</taxon>
    </lineage>
</organism>
<dbReference type="PANTHER" id="PTHR43434:SF1">
    <property type="entry name" value="PHOSPHOGLYCOLATE PHOSPHATASE"/>
    <property type="match status" value="1"/>
</dbReference>
<dbReference type="Proteomes" id="UP000198647">
    <property type="component" value="Unassembled WGS sequence"/>
</dbReference>
<evidence type="ECO:0000256" key="1">
    <source>
        <dbReference type="ARBA" id="ARBA00022801"/>
    </source>
</evidence>
<dbReference type="InterPro" id="IPR036412">
    <property type="entry name" value="HAD-like_sf"/>
</dbReference>
<dbReference type="SUPFAM" id="SSF56784">
    <property type="entry name" value="HAD-like"/>
    <property type="match status" value="1"/>
</dbReference>
<dbReference type="EMBL" id="FNOS01000001">
    <property type="protein sequence ID" value="SDX40431.1"/>
    <property type="molecule type" value="Genomic_DNA"/>
</dbReference>
<evidence type="ECO:0000256" key="2">
    <source>
        <dbReference type="ARBA" id="ARBA00022842"/>
    </source>
</evidence>
<evidence type="ECO:0000313" key="3">
    <source>
        <dbReference type="EMBL" id="SDX40431.1"/>
    </source>
</evidence>
<dbReference type="Pfam" id="PF13419">
    <property type="entry name" value="HAD_2"/>
    <property type="match status" value="1"/>
</dbReference>
<dbReference type="NCBIfam" id="TIGR01549">
    <property type="entry name" value="HAD-SF-IA-v1"/>
    <property type="match status" value="1"/>
</dbReference>
<dbReference type="PANTHER" id="PTHR43434">
    <property type="entry name" value="PHOSPHOGLYCOLATE PHOSPHATASE"/>
    <property type="match status" value="1"/>
</dbReference>
<comment type="caution">
    <text evidence="3">The sequence shown here is derived from an EMBL/GenBank/DDBJ whole genome shotgun (WGS) entry which is preliminary data.</text>
</comment>
<dbReference type="InterPro" id="IPR023198">
    <property type="entry name" value="PGP-like_dom2"/>
</dbReference>
<keyword evidence="1" id="KW-0378">Hydrolase</keyword>
<dbReference type="Gene3D" id="3.40.50.1000">
    <property type="entry name" value="HAD superfamily/HAD-like"/>
    <property type="match status" value="1"/>
</dbReference>
<evidence type="ECO:0000313" key="4">
    <source>
        <dbReference type="Proteomes" id="UP000198647"/>
    </source>
</evidence>
<dbReference type="InterPro" id="IPR023214">
    <property type="entry name" value="HAD_sf"/>
</dbReference>
<dbReference type="RefSeq" id="WP_008592389.1">
    <property type="nucleotide sequence ID" value="NZ_FNOS01000001.1"/>
</dbReference>
<accession>A0A1H3BFH6</accession>
<dbReference type="InterPro" id="IPR006439">
    <property type="entry name" value="HAD-SF_hydro_IA"/>
</dbReference>
<keyword evidence="2" id="KW-0460">Magnesium</keyword>
<dbReference type="Gene3D" id="1.10.150.240">
    <property type="entry name" value="Putative phosphatase, domain 2"/>
    <property type="match status" value="1"/>
</dbReference>
<proteinExistence type="predicted"/>